<organism evidence="1 2">
    <name type="scientific">Burkholderia gladioli</name>
    <name type="common">Pseudomonas marginata</name>
    <name type="synonym">Phytomonas marginata</name>
    <dbReference type="NCBI Taxonomy" id="28095"/>
    <lineage>
        <taxon>Bacteria</taxon>
        <taxon>Pseudomonadati</taxon>
        <taxon>Pseudomonadota</taxon>
        <taxon>Betaproteobacteria</taxon>
        <taxon>Burkholderiales</taxon>
        <taxon>Burkholderiaceae</taxon>
        <taxon>Burkholderia</taxon>
    </lineage>
</organism>
<protein>
    <submittedName>
        <fullName evidence="1">Uncharacterized protein</fullName>
    </submittedName>
</protein>
<dbReference type="Proteomes" id="UP000029590">
    <property type="component" value="Unassembled WGS sequence"/>
</dbReference>
<dbReference type="KEGG" id="bgo:BM43_7535"/>
<gene>
    <name evidence="1" type="ORF">DM48_8008</name>
</gene>
<reference evidence="1 2" key="1">
    <citation type="submission" date="2014-04" db="EMBL/GenBank/DDBJ databases">
        <authorList>
            <person name="Bishop-Lilly K.A."/>
            <person name="Broomall S.M."/>
            <person name="Chain P.S."/>
            <person name="Chertkov O."/>
            <person name="Coyne S.R."/>
            <person name="Daligault H.E."/>
            <person name="Davenport K.W."/>
            <person name="Erkkila T."/>
            <person name="Frey K.G."/>
            <person name="Gibbons H.S."/>
            <person name="Gu W."/>
            <person name="Jaissle J."/>
            <person name="Johnson S.L."/>
            <person name="Koroleva G.I."/>
            <person name="Ladner J.T."/>
            <person name="Lo C.-C."/>
            <person name="Minogue T.D."/>
            <person name="Munk C."/>
            <person name="Palacios G.F."/>
            <person name="Redden C.L."/>
            <person name="Rosenzweig C.N."/>
            <person name="Scholz M.B."/>
            <person name="Teshima H."/>
            <person name="Xu Y."/>
        </authorList>
    </citation>
    <scope>NUCLEOTIDE SEQUENCE [LARGE SCALE GENOMIC DNA]</scope>
    <source>
        <strain evidence="2">gladioli</strain>
    </source>
</reference>
<comment type="caution">
    <text evidence="1">The sequence shown here is derived from an EMBL/GenBank/DDBJ whole genome shotgun (WGS) entry which is preliminary data.</text>
</comment>
<proteinExistence type="predicted"/>
<sequence length="93" mass="10768">MFSLIREVLQAGSLEERLYFVGYKGVCLSRRLRRLLAGSAWHRAWLSGYMGMYEEDGKPFGVCDRQWHQYRSTNTPTSAGIKVLRVVLRPHAH</sequence>
<evidence type="ECO:0000313" key="2">
    <source>
        <dbReference type="Proteomes" id="UP000029590"/>
    </source>
</evidence>
<accession>A0AAW3FCC2</accession>
<dbReference type="AlphaFoldDB" id="A0AAW3FCC2"/>
<dbReference type="EMBL" id="JPGG01000011">
    <property type="protein sequence ID" value="KGC24023.1"/>
    <property type="molecule type" value="Genomic_DNA"/>
</dbReference>
<name>A0AAW3FCC2_BURGA</name>
<evidence type="ECO:0000313" key="1">
    <source>
        <dbReference type="EMBL" id="KGC24023.1"/>
    </source>
</evidence>